<dbReference type="GO" id="GO:1902201">
    <property type="term" value="P:negative regulation of bacterial-type flagellum-dependent cell motility"/>
    <property type="evidence" value="ECO:0007669"/>
    <property type="project" value="TreeGrafter"/>
</dbReference>
<comment type="caution">
    <text evidence="7">The sequence shown here is derived from an EMBL/GenBank/DDBJ whole genome shotgun (WGS) entry which is preliminary data.</text>
</comment>
<organism evidence="7 8">
    <name type="scientific">Zestomonas carbonaria</name>
    <dbReference type="NCBI Taxonomy" id="2762745"/>
    <lineage>
        <taxon>Bacteria</taxon>
        <taxon>Pseudomonadati</taxon>
        <taxon>Pseudomonadota</taxon>
        <taxon>Gammaproteobacteria</taxon>
        <taxon>Pseudomonadales</taxon>
        <taxon>Pseudomonadaceae</taxon>
        <taxon>Zestomonas</taxon>
    </lineage>
</organism>
<dbReference type="InterPro" id="IPR043128">
    <property type="entry name" value="Rev_trsase/Diguanyl_cyclase"/>
</dbReference>
<keyword evidence="7" id="KW-0548">Nucleotidyltransferase</keyword>
<dbReference type="AlphaFoldDB" id="A0A7U7EPB5"/>
<dbReference type="PROSITE" id="PS50887">
    <property type="entry name" value="GGDEF"/>
    <property type="match status" value="1"/>
</dbReference>
<dbReference type="SMART" id="SM00267">
    <property type="entry name" value="GGDEF"/>
    <property type="match status" value="1"/>
</dbReference>
<proteinExistence type="predicted"/>
<dbReference type="RefSeq" id="WP_187672023.1">
    <property type="nucleotide sequence ID" value="NZ_CAJFCI010000059.1"/>
</dbReference>
<dbReference type="Pfam" id="PF05230">
    <property type="entry name" value="MASE2"/>
    <property type="match status" value="1"/>
</dbReference>
<dbReference type="NCBIfam" id="TIGR00254">
    <property type="entry name" value="GGDEF"/>
    <property type="match status" value="1"/>
</dbReference>
<comment type="catalytic activity">
    <reaction evidence="4">
        <text>2 GTP = 3',3'-c-di-GMP + 2 diphosphate</text>
        <dbReference type="Rhea" id="RHEA:24898"/>
        <dbReference type="ChEBI" id="CHEBI:33019"/>
        <dbReference type="ChEBI" id="CHEBI:37565"/>
        <dbReference type="ChEBI" id="CHEBI:58805"/>
        <dbReference type="EC" id="2.7.7.65"/>
    </reaction>
</comment>
<dbReference type="InterPro" id="IPR029787">
    <property type="entry name" value="Nucleotide_cyclase"/>
</dbReference>
<feature type="transmembrane region" description="Helical" evidence="5">
    <location>
        <begin position="21"/>
        <end position="40"/>
    </location>
</feature>
<evidence type="ECO:0000256" key="2">
    <source>
        <dbReference type="ARBA" id="ARBA00004533"/>
    </source>
</evidence>
<evidence type="ECO:0000313" key="7">
    <source>
        <dbReference type="EMBL" id="CAD5108704.1"/>
    </source>
</evidence>
<dbReference type="PANTHER" id="PTHR45138:SF9">
    <property type="entry name" value="DIGUANYLATE CYCLASE DGCM-RELATED"/>
    <property type="match status" value="1"/>
</dbReference>
<keyword evidence="5" id="KW-0472">Membrane</keyword>
<evidence type="ECO:0000256" key="4">
    <source>
        <dbReference type="ARBA" id="ARBA00034247"/>
    </source>
</evidence>
<dbReference type="InterPro" id="IPR000160">
    <property type="entry name" value="GGDEF_dom"/>
</dbReference>
<keyword evidence="7" id="KW-0808">Transferase</keyword>
<dbReference type="CDD" id="cd01949">
    <property type="entry name" value="GGDEF"/>
    <property type="match status" value="1"/>
</dbReference>
<dbReference type="FunFam" id="3.30.70.270:FF:000001">
    <property type="entry name" value="Diguanylate cyclase domain protein"/>
    <property type="match status" value="1"/>
</dbReference>
<dbReference type="GO" id="GO:0052621">
    <property type="term" value="F:diguanylate cyclase activity"/>
    <property type="evidence" value="ECO:0007669"/>
    <property type="project" value="UniProtKB-EC"/>
</dbReference>
<dbReference type="SUPFAM" id="SSF55073">
    <property type="entry name" value="Nucleotide cyclase"/>
    <property type="match status" value="1"/>
</dbReference>
<feature type="transmembrane region" description="Helical" evidence="5">
    <location>
        <begin position="153"/>
        <end position="175"/>
    </location>
</feature>
<feature type="transmembrane region" description="Helical" evidence="5">
    <location>
        <begin position="46"/>
        <end position="67"/>
    </location>
</feature>
<name>A0A7U7EPB5_9GAMM</name>
<dbReference type="GO" id="GO:0043709">
    <property type="term" value="P:cell adhesion involved in single-species biofilm formation"/>
    <property type="evidence" value="ECO:0007669"/>
    <property type="project" value="TreeGrafter"/>
</dbReference>
<keyword evidence="5" id="KW-0812">Transmembrane</keyword>
<dbReference type="Proteomes" id="UP000583387">
    <property type="component" value="Unassembled WGS sequence"/>
</dbReference>
<feature type="transmembrane region" description="Helical" evidence="5">
    <location>
        <begin position="88"/>
        <end position="109"/>
    </location>
</feature>
<feature type="domain" description="GGDEF" evidence="6">
    <location>
        <begin position="219"/>
        <end position="351"/>
    </location>
</feature>
<gene>
    <name evidence="7" type="primary">dgcC</name>
    <name evidence="7" type="ORF">PSEWESI4_02996</name>
</gene>
<dbReference type="GO" id="GO:0005886">
    <property type="term" value="C:plasma membrane"/>
    <property type="evidence" value="ECO:0007669"/>
    <property type="project" value="UniProtKB-SubCell"/>
</dbReference>
<dbReference type="PANTHER" id="PTHR45138">
    <property type="entry name" value="REGULATORY COMPONENTS OF SENSORY TRANSDUCTION SYSTEM"/>
    <property type="match status" value="1"/>
</dbReference>
<keyword evidence="5" id="KW-1133">Transmembrane helix</keyword>
<dbReference type="EC" id="2.7.7.65" evidence="3"/>
<dbReference type="EMBL" id="CAJFCI010000059">
    <property type="protein sequence ID" value="CAD5108704.1"/>
    <property type="molecule type" value="Genomic_DNA"/>
</dbReference>
<evidence type="ECO:0000259" key="6">
    <source>
        <dbReference type="PROSITE" id="PS50887"/>
    </source>
</evidence>
<dbReference type="Pfam" id="PF00990">
    <property type="entry name" value="GGDEF"/>
    <property type="match status" value="1"/>
</dbReference>
<feature type="transmembrane region" description="Helical" evidence="5">
    <location>
        <begin position="121"/>
        <end position="141"/>
    </location>
</feature>
<sequence>MNERRSRNSAKPGLSFVRRAFLPRAIGLAVGFFAVAGVLWGRAEPLWLWGLLALYCYVWPLVAYRIAIRSAAPYAAEQRHVLLDSLMGGFWIATIQFNVLPTVMLLSMLAMNNTATGGARFVGLGFLLQLVGMGLSVLLFGFGFSPQTTQQHVYACIPMLVVHPLTIGLVLYRLAIQLGKHKKALRELSRTDSLTRLFNRGYWKDCLQIEFDHCRQARQMASLALIDVDNFKATNDQHGHVTGDSVLRTVGERIRQSLRSEDLAGRYGGDEFCIVLPHADPALAQEILERLRGEVAGLRFAEAPDLRVSLSIGVAGFDPRLADATAWLRAADHALYEAKRLGRNRIVLAPAEDDGTVRMSDSAPA</sequence>
<evidence type="ECO:0000313" key="8">
    <source>
        <dbReference type="Proteomes" id="UP000583387"/>
    </source>
</evidence>
<dbReference type="Gene3D" id="3.30.70.270">
    <property type="match status" value="1"/>
</dbReference>
<protein>
    <recommendedName>
        <fullName evidence="3">diguanylate cyclase</fullName>
        <ecNumber evidence="3">2.7.7.65</ecNumber>
    </recommendedName>
</protein>
<evidence type="ECO:0000256" key="3">
    <source>
        <dbReference type="ARBA" id="ARBA00012528"/>
    </source>
</evidence>
<comment type="subcellular location">
    <subcellularLocation>
        <location evidence="2">Cell inner membrane</location>
    </subcellularLocation>
</comment>
<evidence type="ECO:0000256" key="5">
    <source>
        <dbReference type="SAM" id="Phobius"/>
    </source>
</evidence>
<evidence type="ECO:0000256" key="1">
    <source>
        <dbReference type="ARBA" id="ARBA00001946"/>
    </source>
</evidence>
<comment type="cofactor">
    <cofactor evidence="1">
        <name>Mg(2+)</name>
        <dbReference type="ChEBI" id="CHEBI:18420"/>
    </cofactor>
</comment>
<dbReference type="InterPro" id="IPR050469">
    <property type="entry name" value="Diguanylate_Cyclase"/>
</dbReference>
<reference evidence="7 8" key="1">
    <citation type="submission" date="2020-08" db="EMBL/GenBank/DDBJ databases">
        <authorList>
            <person name="Criscuolo A."/>
        </authorList>
    </citation>
    <scope>NUCLEOTIDE SEQUENCE [LARGE SCALE GENOMIC DNA]</scope>
    <source>
        <strain evidence="7">CIP111764</strain>
    </source>
</reference>
<dbReference type="InterPro" id="IPR007894">
    <property type="entry name" value="MASE2"/>
</dbReference>
<accession>A0A7U7EPB5</accession>
<keyword evidence="8" id="KW-1185">Reference proteome</keyword>